<evidence type="ECO:0000256" key="7">
    <source>
        <dbReference type="ARBA" id="ARBA00038437"/>
    </source>
</evidence>
<keyword evidence="4 11" id="KW-0378">Hydrolase</keyword>
<dbReference type="AlphaFoldDB" id="A0A654KFN1"/>
<dbReference type="Gene3D" id="3.40.50.300">
    <property type="entry name" value="P-loop containing nucleotide triphosphate hydrolases"/>
    <property type="match status" value="2"/>
</dbReference>
<dbReference type="Pfam" id="PF00271">
    <property type="entry name" value="Helicase_C"/>
    <property type="match status" value="1"/>
</dbReference>
<feature type="short sequence motif" description="Q motif" evidence="10">
    <location>
        <begin position="4"/>
        <end position="32"/>
    </location>
</feature>
<evidence type="ECO:0000259" key="12">
    <source>
        <dbReference type="PROSITE" id="PS51192"/>
    </source>
</evidence>
<dbReference type="InterPro" id="IPR001650">
    <property type="entry name" value="Helicase_C-like"/>
</dbReference>
<evidence type="ECO:0000256" key="4">
    <source>
        <dbReference type="ARBA" id="ARBA00022801"/>
    </source>
</evidence>
<protein>
    <recommendedName>
        <fullName evidence="9">DEAD-box ATP-dependent RNA helicase RhpA</fullName>
        <ecNumber evidence="1">3.6.4.13</ecNumber>
    </recommendedName>
</protein>
<evidence type="ECO:0000313" key="15">
    <source>
        <dbReference type="EMBL" id="ADU91221.1"/>
    </source>
</evidence>
<accession>A0A654KFN1</accession>
<dbReference type="GO" id="GO:0005524">
    <property type="term" value="F:ATP binding"/>
    <property type="evidence" value="ECO:0007669"/>
    <property type="project" value="UniProtKB-KW"/>
</dbReference>
<evidence type="ECO:0000256" key="1">
    <source>
        <dbReference type="ARBA" id="ARBA00012552"/>
    </source>
</evidence>
<reference evidence="15 16" key="1">
    <citation type="journal article" date="2011" name="J. Bacteriol.">
        <title>Genome sequence of Taylorella equigenitalis MCE9, the causative agent of contagious equine metritis.</title>
        <authorList>
            <person name="Hebert L."/>
            <person name="Moumen B."/>
            <person name="Duquesne F."/>
            <person name="Breuil M.F."/>
            <person name="Laugier C."/>
            <person name="Batto J.M."/>
            <person name="Renault P."/>
            <person name="Petry S."/>
        </authorList>
    </citation>
    <scope>NUCLEOTIDE SEQUENCE [LARGE SCALE GENOMIC DNA]</scope>
    <source>
        <strain evidence="15 16">MCE9</strain>
    </source>
</reference>
<sequence>MDKKNFKDFGFHSKILENISKTGYEYATPIQALSFEPILEGRDIMGAAQTGTGKTAAFTLPILNRLIPKANYSTSPAKHPVRMLVLTPTRELAEQISKNVNLYSDGLPLKCSLIYGGVDINSQKQELMRGADIVIATPGRLLDHIEQRTVNLTQVEFLVLDEADRMLDMGFMPDLLRILSNLPKSRQSLLYSATFSENIRSLAQKFLNNPVEITVASNNSTASTIKQEVYSVSESDKNAALVYILTSRAFNNVIIFSNRKVTCKNLERLLNNYDLAVQSLHGDKSQLERTKALDLFKSSKCNILVATDVAARGLDISDVDAVINYELPPTSEDYVHRIGRTGRAGKKGIAISLCSSEEGKSLSEIETLTGLKFQKLSLSIPDVFKNGVSHNMKTSLASIKAEYSKNKFFYQPYEDEESDIEIVKERQTKISNKNIPVLLRRK</sequence>
<name>A0A654KFN1_TAYEM</name>
<dbReference type="EC" id="3.6.4.13" evidence="1"/>
<evidence type="ECO:0000256" key="9">
    <source>
        <dbReference type="ARBA" id="ARBA00074363"/>
    </source>
</evidence>
<keyword evidence="6 11" id="KW-0067">ATP-binding</keyword>
<organism evidence="15 16">
    <name type="scientific">Taylorella equigenitalis (strain MCE9)</name>
    <dbReference type="NCBI Taxonomy" id="937774"/>
    <lineage>
        <taxon>Bacteria</taxon>
        <taxon>Pseudomonadati</taxon>
        <taxon>Pseudomonadota</taxon>
        <taxon>Betaproteobacteria</taxon>
        <taxon>Burkholderiales</taxon>
        <taxon>Alcaligenaceae</taxon>
        <taxon>Taylorella</taxon>
    </lineage>
</organism>
<evidence type="ECO:0000256" key="11">
    <source>
        <dbReference type="RuleBase" id="RU000492"/>
    </source>
</evidence>
<evidence type="ECO:0000313" key="16">
    <source>
        <dbReference type="Proteomes" id="UP000007472"/>
    </source>
</evidence>
<feature type="domain" description="Helicase C-terminal" evidence="13">
    <location>
        <begin position="224"/>
        <end position="384"/>
    </location>
</feature>
<dbReference type="PANTHER" id="PTHR47959">
    <property type="entry name" value="ATP-DEPENDENT RNA HELICASE RHLE-RELATED"/>
    <property type="match status" value="1"/>
</dbReference>
<keyword evidence="5 11" id="KW-0347">Helicase</keyword>
<keyword evidence="3 11" id="KW-0547">Nucleotide-binding</keyword>
<dbReference type="GO" id="GO:0003676">
    <property type="term" value="F:nucleic acid binding"/>
    <property type="evidence" value="ECO:0007669"/>
    <property type="project" value="InterPro"/>
</dbReference>
<dbReference type="KEGG" id="teq:TEQUI_0273"/>
<keyword evidence="2" id="KW-0963">Cytoplasm</keyword>
<feature type="domain" description="DEAD-box RNA helicase Q" evidence="14">
    <location>
        <begin position="4"/>
        <end position="32"/>
    </location>
</feature>
<dbReference type="InterPro" id="IPR014014">
    <property type="entry name" value="RNA_helicase_DEAD_Q_motif"/>
</dbReference>
<dbReference type="PANTHER" id="PTHR47959:SF13">
    <property type="entry name" value="ATP-DEPENDENT RNA HELICASE RHLE"/>
    <property type="match status" value="1"/>
</dbReference>
<dbReference type="GO" id="GO:0003724">
    <property type="term" value="F:RNA helicase activity"/>
    <property type="evidence" value="ECO:0007669"/>
    <property type="project" value="UniProtKB-EC"/>
</dbReference>
<evidence type="ECO:0000256" key="5">
    <source>
        <dbReference type="ARBA" id="ARBA00022806"/>
    </source>
</evidence>
<evidence type="ECO:0000256" key="2">
    <source>
        <dbReference type="ARBA" id="ARBA00022490"/>
    </source>
</evidence>
<dbReference type="PROSITE" id="PS00039">
    <property type="entry name" value="DEAD_ATP_HELICASE"/>
    <property type="match status" value="1"/>
</dbReference>
<dbReference type="InterPro" id="IPR014001">
    <property type="entry name" value="Helicase_ATP-bd"/>
</dbReference>
<feature type="domain" description="Helicase ATP-binding" evidence="12">
    <location>
        <begin position="35"/>
        <end position="213"/>
    </location>
</feature>
<dbReference type="SMART" id="SM00490">
    <property type="entry name" value="HELICc"/>
    <property type="match status" value="1"/>
</dbReference>
<dbReference type="InterPro" id="IPR027417">
    <property type="entry name" value="P-loop_NTPase"/>
</dbReference>
<dbReference type="PROSITE" id="PS51195">
    <property type="entry name" value="Q_MOTIF"/>
    <property type="match status" value="1"/>
</dbReference>
<dbReference type="InterPro" id="IPR000629">
    <property type="entry name" value="RNA-helicase_DEAD-box_CS"/>
</dbReference>
<dbReference type="InterPro" id="IPR044742">
    <property type="entry name" value="DEAD/DEAH_RhlB"/>
</dbReference>
<dbReference type="GO" id="GO:0016787">
    <property type="term" value="F:hydrolase activity"/>
    <property type="evidence" value="ECO:0007669"/>
    <property type="project" value="UniProtKB-KW"/>
</dbReference>
<dbReference type="PROSITE" id="PS51194">
    <property type="entry name" value="HELICASE_CTER"/>
    <property type="match status" value="1"/>
</dbReference>
<dbReference type="GO" id="GO:0005829">
    <property type="term" value="C:cytosol"/>
    <property type="evidence" value="ECO:0007669"/>
    <property type="project" value="TreeGrafter"/>
</dbReference>
<dbReference type="EMBL" id="CP002456">
    <property type="protein sequence ID" value="ADU91221.1"/>
    <property type="molecule type" value="Genomic_DNA"/>
</dbReference>
<gene>
    <name evidence="15" type="ordered locus">TEQUI_0273</name>
</gene>
<dbReference type="CDD" id="cd00268">
    <property type="entry name" value="DEADc"/>
    <property type="match status" value="1"/>
</dbReference>
<dbReference type="PROSITE" id="PS51192">
    <property type="entry name" value="HELICASE_ATP_BIND_1"/>
    <property type="match status" value="1"/>
</dbReference>
<comment type="catalytic activity">
    <reaction evidence="8">
        <text>ATP + H2O = ADP + phosphate + H(+)</text>
        <dbReference type="Rhea" id="RHEA:13065"/>
        <dbReference type="ChEBI" id="CHEBI:15377"/>
        <dbReference type="ChEBI" id="CHEBI:15378"/>
        <dbReference type="ChEBI" id="CHEBI:30616"/>
        <dbReference type="ChEBI" id="CHEBI:43474"/>
        <dbReference type="ChEBI" id="CHEBI:456216"/>
        <dbReference type="EC" id="3.6.4.13"/>
    </reaction>
</comment>
<dbReference type="FunFam" id="3.40.50.300:FF:000108">
    <property type="entry name" value="ATP-dependent RNA helicase RhlE"/>
    <property type="match status" value="1"/>
</dbReference>
<evidence type="ECO:0000259" key="13">
    <source>
        <dbReference type="PROSITE" id="PS51194"/>
    </source>
</evidence>
<evidence type="ECO:0000256" key="8">
    <source>
        <dbReference type="ARBA" id="ARBA00047984"/>
    </source>
</evidence>
<dbReference type="SMART" id="SM00487">
    <property type="entry name" value="DEXDc"/>
    <property type="match status" value="1"/>
</dbReference>
<evidence type="ECO:0000256" key="10">
    <source>
        <dbReference type="PROSITE-ProRule" id="PRU00552"/>
    </source>
</evidence>
<evidence type="ECO:0000256" key="6">
    <source>
        <dbReference type="ARBA" id="ARBA00022840"/>
    </source>
</evidence>
<dbReference type="InterPro" id="IPR011545">
    <property type="entry name" value="DEAD/DEAH_box_helicase_dom"/>
</dbReference>
<dbReference type="GO" id="GO:0042255">
    <property type="term" value="P:ribosome assembly"/>
    <property type="evidence" value="ECO:0007669"/>
    <property type="project" value="UniProtKB-ARBA"/>
</dbReference>
<dbReference type="Proteomes" id="UP000007472">
    <property type="component" value="Chromosome"/>
</dbReference>
<dbReference type="Pfam" id="PF00270">
    <property type="entry name" value="DEAD"/>
    <property type="match status" value="1"/>
</dbReference>
<dbReference type="CDD" id="cd18787">
    <property type="entry name" value="SF2_C_DEAD"/>
    <property type="match status" value="1"/>
</dbReference>
<dbReference type="SUPFAM" id="SSF52540">
    <property type="entry name" value="P-loop containing nucleoside triphosphate hydrolases"/>
    <property type="match status" value="1"/>
</dbReference>
<evidence type="ECO:0000256" key="3">
    <source>
        <dbReference type="ARBA" id="ARBA00022741"/>
    </source>
</evidence>
<comment type="similarity">
    <text evidence="7 11">Belongs to the DEAD box helicase family.</text>
</comment>
<dbReference type="InterPro" id="IPR050079">
    <property type="entry name" value="DEAD_box_RNA_helicase"/>
</dbReference>
<proteinExistence type="inferred from homology"/>
<evidence type="ECO:0000259" key="14">
    <source>
        <dbReference type="PROSITE" id="PS51195"/>
    </source>
</evidence>
<dbReference type="GO" id="GO:0009266">
    <property type="term" value="P:response to temperature stimulus"/>
    <property type="evidence" value="ECO:0007669"/>
    <property type="project" value="UniProtKB-ARBA"/>
</dbReference>